<evidence type="ECO:0000313" key="4">
    <source>
        <dbReference type="Proteomes" id="UP000694287"/>
    </source>
</evidence>
<proteinExistence type="predicted"/>
<dbReference type="Pfam" id="PF00823">
    <property type="entry name" value="PPE"/>
    <property type="match status" value="1"/>
</dbReference>
<reference evidence="3 4" key="1">
    <citation type="submission" date="2020-11" db="EMBL/GenBank/DDBJ databases">
        <title>Pseudonocardia abyssalis sp. nov. and Pseudonocardia oceani sp. nov., description and phylogenomic analysis of two novel actinomycetes isolated from the deep Southern Ocean.</title>
        <authorList>
            <person name="Parra J."/>
        </authorList>
    </citation>
    <scope>NUCLEOTIDE SEQUENCE [LARGE SCALE GENOMIC DNA]</scope>
    <source>
        <strain evidence="3 4">KRD-168</strain>
    </source>
</reference>
<keyword evidence="1" id="KW-1133">Transmembrane helix</keyword>
<comment type="caution">
    <text evidence="3">The sequence shown here is derived from an EMBL/GenBank/DDBJ whole genome shotgun (WGS) entry which is preliminary data.</text>
</comment>
<dbReference type="InterPro" id="IPR000030">
    <property type="entry name" value="PPE_dom"/>
</dbReference>
<evidence type="ECO:0000259" key="2">
    <source>
        <dbReference type="Pfam" id="PF00823"/>
    </source>
</evidence>
<dbReference type="Proteomes" id="UP000694287">
    <property type="component" value="Unassembled WGS sequence"/>
</dbReference>
<sequence length="307" mass="32114">MTAPNPLIVEAENEDAQPLDNWEGAGATSSVADMNAAWARDDPDLLQIGFTTAGAALDGLDAVMNPLDALATSAIGWLIEHVWWLHEPLDALAGDPTQIKAQAQTWRNVGAQLSSVAAGYRGELAGGSPDWEGAAADAYRAAVTDYATRLDDVAAMAERLSSVILVSGAGVAAIRSWIRDQIAEFVWLLLQLLLWSGVLAFLTAGGSLAAAAVQAIVRAERLARSFVQQISRLLDALDASGRTAHQLVSAMRDTVAQVRAAAPLLDTTGEGILSGAGTVRAAEVIETGKQLTNAAQDRQGWDAPSPG</sequence>
<keyword evidence="4" id="KW-1185">Reference proteome</keyword>
<dbReference type="RefSeq" id="WP_218616502.1">
    <property type="nucleotide sequence ID" value="NZ_JADQDK010000001.1"/>
</dbReference>
<accession>A0ABS6V207</accession>
<organism evidence="3 4">
    <name type="scientific">Pseudonocardia abyssalis</name>
    <dbReference type="NCBI Taxonomy" id="2792008"/>
    <lineage>
        <taxon>Bacteria</taxon>
        <taxon>Bacillati</taxon>
        <taxon>Actinomycetota</taxon>
        <taxon>Actinomycetes</taxon>
        <taxon>Pseudonocardiales</taxon>
        <taxon>Pseudonocardiaceae</taxon>
        <taxon>Pseudonocardia</taxon>
    </lineage>
</organism>
<evidence type="ECO:0000313" key="3">
    <source>
        <dbReference type="EMBL" id="MBW0138543.1"/>
    </source>
</evidence>
<keyword evidence="1" id="KW-0812">Transmembrane</keyword>
<name>A0ABS6V207_9PSEU</name>
<dbReference type="EMBL" id="JADQDK010000001">
    <property type="protein sequence ID" value="MBW0138543.1"/>
    <property type="molecule type" value="Genomic_DNA"/>
</dbReference>
<protein>
    <submittedName>
        <fullName evidence="3">PPE domain-containing protein</fullName>
    </submittedName>
</protein>
<evidence type="ECO:0000256" key="1">
    <source>
        <dbReference type="SAM" id="Phobius"/>
    </source>
</evidence>
<keyword evidence="1" id="KW-0472">Membrane</keyword>
<gene>
    <name evidence="3" type="ORF">I4I81_30395</name>
</gene>
<feature type="domain" description="PPE" evidence="2">
    <location>
        <begin position="96"/>
        <end position="162"/>
    </location>
</feature>
<feature type="transmembrane region" description="Helical" evidence="1">
    <location>
        <begin position="190"/>
        <end position="217"/>
    </location>
</feature>